<dbReference type="Pfam" id="PF24221">
    <property type="entry name" value="Fn3_nematode"/>
    <property type="match status" value="1"/>
</dbReference>
<feature type="region of interest" description="Disordered" evidence="1">
    <location>
        <begin position="485"/>
        <end position="510"/>
    </location>
</feature>
<dbReference type="InterPro" id="IPR057131">
    <property type="entry name" value="Fn3_nem"/>
</dbReference>
<comment type="caution">
    <text evidence="4">The sequence shown here is derived from an EMBL/GenBank/DDBJ whole genome shotgun (WGS) entry which is preliminary data.</text>
</comment>
<organism evidence="4 5">
    <name type="scientific">Toxocara canis</name>
    <name type="common">Canine roundworm</name>
    <dbReference type="NCBI Taxonomy" id="6265"/>
    <lineage>
        <taxon>Eukaryota</taxon>
        <taxon>Metazoa</taxon>
        <taxon>Ecdysozoa</taxon>
        <taxon>Nematoda</taxon>
        <taxon>Chromadorea</taxon>
        <taxon>Rhabditida</taxon>
        <taxon>Spirurina</taxon>
        <taxon>Ascaridomorpha</taxon>
        <taxon>Ascaridoidea</taxon>
        <taxon>Toxocaridae</taxon>
        <taxon>Toxocara</taxon>
    </lineage>
</organism>
<keyword evidence="2" id="KW-0812">Transmembrane</keyword>
<proteinExistence type="predicted"/>
<feature type="transmembrane region" description="Helical" evidence="2">
    <location>
        <begin position="808"/>
        <end position="833"/>
    </location>
</feature>
<dbReference type="InterPro" id="IPR036116">
    <property type="entry name" value="FN3_sf"/>
</dbReference>
<feature type="domain" description="Fibronectin type-III" evidence="3">
    <location>
        <begin position="46"/>
        <end position="172"/>
    </location>
</feature>
<dbReference type="Proteomes" id="UP000031036">
    <property type="component" value="Unassembled WGS sequence"/>
</dbReference>
<dbReference type="Gene3D" id="2.60.40.10">
    <property type="entry name" value="Immunoglobulins"/>
    <property type="match status" value="1"/>
</dbReference>
<keyword evidence="5" id="KW-1185">Reference proteome</keyword>
<dbReference type="InterPro" id="IPR013783">
    <property type="entry name" value="Ig-like_fold"/>
</dbReference>
<protein>
    <recommendedName>
        <fullName evidence="3">Fibronectin type-III domain-containing protein</fullName>
    </recommendedName>
</protein>
<feature type="compositionally biased region" description="Basic and acidic residues" evidence="1">
    <location>
        <begin position="384"/>
        <end position="397"/>
    </location>
</feature>
<name>A0A0B2VZ67_TOXCA</name>
<evidence type="ECO:0000313" key="4">
    <source>
        <dbReference type="EMBL" id="KHN86642.1"/>
    </source>
</evidence>
<keyword evidence="2" id="KW-0472">Membrane</keyword>
<dbReference type="OMA" id="DIIRPQP"/>
<gene>
    <name evidence="4" type="ORF">Tcan_09783</name>
</gene>
<sequence length="884" mass="97616">MLEGKCRLWMEVRMLPKCVRLQPFNVQQSLELDCEKLPTLDICRHEVSPQCTDVIDVWGSNGNATIMWAPPAHFGDPLYYHVRYGPAQMQGVSPFTSWAIASRRETKTSGNITSMNILLDEDTDYGIQVCAVYNEQRKKPKFGLVRVTPFICTSCQTMPAESFGRCGECSKIEGPLLFDRRCHPKGGIGCASALSKPKEIDLANTSPSNRTNSLKDLTLRSKVPLEIEHSNKDDNISIIERAAPAIVHSKIFSPDNLFLHHARQTTAFMATVAPTTAYLTAATESYPALLRSSIQADVSLEVTSTQLPRQYDVRTATLVTEMNSSTATTPSTLIKAASSHSTATMTGASTTTYLPTATTVLTRSKLPISTAASVSEEASTQKEGSSEDRYPPTDVKDRHIGRNVQTTFTMATTTSKVRTLVVSNHGIGATLVTELNSSTATTPSTLIKASSSHSTATMTSASTITYLPTATTVLTPSELPISTAASVSEGTSTQKEGTSENRYPPTDVKDRHIGRNVQTTFTMATTTSKVRTLVVSNHGIGNLATTTKLSEDEDSCALLNGVLCQFGCASREKCECPESSHVTAVNGACVQRMMKTTSSTCLAKRDVNATWDSRLRALHIYSRERMMKTTSSTCLAKRDVNATWDSRLRALHIYSREVFNEVKEKKAVDKVYVEFGQVREAKLAIGKPSQNVHLNGYVFNSSVGQRNRMVVRKDKILRHGLFLTSPFLFYVNQSVDPIANIYGLRICSFNSTLVKYPFQTDWDIEGSSSNAEERSSNVVQVLQLSPIHFFAELVQPSTLYDSRHLSRLFFIIAPLTMIVVMIMLISALLYLNCSRIKRFCDRRRTRYFRPYVMNAGAATIGPYISRGTDTSPHSHSLFFTKPTY</sequence>
<keyword evidence="2" id="KW-1133">Transmembrane helix</keyword>
<evidence type="ECO:0000256" key="1">
    <source>
        <dbReference type="SAM" id="MobiDB-lite"/>
    </source>
</evidence>
<dbReference type="SUPFAM" id="SSF49265">
    <property type="entry name" value="Fibronectin type III"/>
    <property type="match status" value="1"/>
</dbReference>
<dbReference type="AlphaFoldDB" id="A0A0B2VZ67"/>
<dbReference type="OrthoDB" id="5866024at2759"/>
<evidence type="ECO:0000256" key="2">
    <source>
        <dbReference type="SAM" id="Phobius"/>
    </source>
</evidence>
<feature type="compositionally biased region" description="Polar residues" evidence="1">
    <location>
        <begin position="485"/>
        <end position="496"/>
    </location>
</feature>
<evidence type="ECO:0000313" key="5">
    <source>
        <dbReference type="Proteomes" id="UP000031036"/>
    </source>
</evidence>
<evidence type="ECO:0000259" key="3">
    <source>
        <dbReference type="Pfam" id="PF24221"/>
    </source>
</evidence>
<feature type="region of interest" description="Disordered" evidence="1">
    <location>
        <begin position="370"/>
        <end position="397"/>
    </location>
</feature>
<dbReference type="EMBL" id="JPKZ01000538">
    <property type="protein sequence ID" value="KHN86642.1"/>
    <property type="molecule type" value="Genomic_DNA"/>
</dbReference>
<accession>A0A0B2VZ67</accession>
<reference evidence="4 5" key="1">
    <citation type="submission" date="2014-11" db="EMBL/GenBank/DDBJ databases">
        <title>Genetic blueprint of the zoonotic pathogen Toxocara canis.</title>
        <authorList>
            <person name="Zhu X.-Q."/>
            <person name="Korhonen P.K."/>
            <person name="Cai H."/>
            <person name="Young N.D."/>
            <person name="Nejsum P."/>
            <person name="von Samson-Himmelstjerna G."/>
            <person name="Boag P.R."/>
            <person name="Tan P."/>
            <person name="Li Q."/>
            <person name="Min J."/>
            <person name="Yang Y."/>
            <person name="Wang X."/>
            <person name="Fang X."/>
            <person name="Hall R.S."/>
            <person name="Hofmann A."/>
            <person name="Sternberg P.W."/>
            <person name="Jex A.R."/>
            <person name="Gasser R.B."/>
        </authorList>
    </citation>
    <scope>NUCLEOTIDE SEQUENCE [LARGE SCALE GENOMIC DNA]</scope>
    <source>
        <strain evidence="4">PN_DK_2014</strain>
    </source>
</reference>